<gene>
    <name evidence="1" type="ORF">MG293_011254</name>
</gene>
<name>A0AAD4U643_OVIAM</name>
<dbReference type="Proteomes" id="UP001214576">
    <property type="component" value="Unassembled WGS sequence"/>
</dbReference>
<evidence type="ECO:0000313" key="1">
    <source>
        <dbReference type="EMBL" id="KAI4538987.1"/>
    </source>
</evidence>
<reference evidence="1" key="1">
    <citation type="submission" date="2022-03" db="EMBL/GenBank/DDBJ databases">
        <title>Genomic analyses of argali, domestic sheep and their hybrids provide insights into chromosomal evolution, heterosis and genetic basis of agronomic traits.</title>
        <authorList>
            <person name="Li M."/>
        </authorList>
    </citation>
    <scope>NUCLEOTIDE SEQUENCE</scope>
    <source>
        <strain evidence="1">CAU-MHL-2022a</strain>
        <tissue evidence="1">Skin</tissue>
    </source>
</reference>
<proteinExistence type="predicted"/>
<organism evidence="1 2">
    <name type="scientific">Ovis ammon polii</name>
    <dbReference type="NCBI Taxonomy" id="230172"/>
    <lineage>
        <taxon>Eukaryota</taxon>
        <taxon>Metazoa</taxon>
        <taxon>Chordata</taxon>
        <taxon>Craniata</taxon>
        <taxon>Vertebrata</taxon>
        <taxon>Euteleostomi</taxon>
        <taxon>Mammalia</taxon>
        <taxon>Eutheria</taxon>
        <taxon>Laurasiatheria</taxon>
        <taxon>Artiodactyla</taxon>
        <taxon>Ruminantia</taxon>
        <taxon>Pecora</taxon>
        <taxon>Bovidae</taxon>
        <taxon>Caprinae</taxon>
        <taxon>Ovis</taxon>
    </lineage>
</organism>
<accession>A0AAD4U643</accession>
<sequence length="271" mass="30103">MRKGVTWMTGANQSIKSRRANPCLPSFNVIDVLISSQCPVLQLLWVACKAEEAQQGIQSVLYNVKCSRASLSTDRSLGLLESTDGAVSLAILITFDLGNIVILYREDTGQCIVLSLSTQHQEKETHVFLELVGKEWIQRAILEFFKMLLPFGRTGDITKKESNSLAGHLPPVAYVFGYSKRIHYTGSRSVVVTPVDLVREHTSYTPDNPLKIHMIVKDRAVSHYDNSDECEDEILCALAQGDVRKEDIRTLNSRCRSGLSDLCIPSKSTSG</sequence>
<evidence type="ECO:0000313" key="2">
    <source>
        <dbReference type="Proteomes" id="UP001214576"/>
    </source>
</evidence>
<comment type="caution">
    <text evidence="1">The sequence shown here is derived from an EMBL/GenBank/DDBJ whole genome shotgun (WGS) entry which is preliminary data.</text>
</comment>
<protein>
    <submittedName>
        <fullName evidence="1">Uncharacterized protein</fullName>
    </submittedName>
</protein>
<dbReference type="EMBL" id="JAKZEL010000012">
    <property type="protein sequence ID" value="KAI4538987.1"/>
    <property type="molecule type" value="Genomic_DNA"/>
</dbReference>
<keyword evidence="2" id="KW-1185">Reference proteome</keyword>
<dbReference type="AlphaFoldDB" id="A0AAD4U643"/>